<dbReference type="EMBL" id="MNPL01021038">
    <property type="protein sequence ID" value="OQR69448.1"/>
    <property type="molecule type" value="Genomic_DNA"/>
</dbReference>
<dbReference type="Proteomes" id="UP000192247">
    <property type="component" value="Unassembled WGS sequence"/>
</dbReference>
<dbReference type="AlphaFoldDB" id="A0A1V9X7R2"/>
<name>A0A1V9X7R2_9ACAR</name>
<sequence>MLSVDPNAKSRDVTPISRIN</sequence>
<accession>A0A1V9X7R2</accession>
<evidence type="ECO:0000256" key="1">
    <source>
        <dbReference type="SAM" id="MobiDB-lite"/>
    </source>
</evidence>
<protein>
    <submittedName>
        <fullName evidence="2">Uncharacterized protein</fullName>
    </submittedName>
</protein>
<proteinExistence type="predicted"/>
<dbReference type="InParanoid" id="A0A1V9X7R2"/>
<evidence type="ECO:0000313" key="2">
    <source>
        <dbReference type="EMBL" id="OQR69448.1"/>
    </source>
</evidence>
<comment type="caution">
    <text evidence="2">The sequence shown here is derived from an EMBL/GenBank/DDBJ whole genome shotgun (WGS) entry which is preliminary data.</text>
</comment>
<organism evidence="2 3">
    <name type="scientific">Tropilaelaps mercedesae</name>
    <dbReference type="NCBI Taxonomy" id="418985"/>
    <lineage>
        <taxon>Eukaryota</taxon>
        <taxon>Metazoa</taxon>
        <taxon>Ecdysozoa</taxon>
        <taxon>Arthropoda</taxon>
        <taxon>Chelicerata</taxon>
        <taxon>Arachnida</taxon>
        <taxon>Acari</taxon>
        <taxon>Parasitiformes</taxon>
        <taxon>Mesostigmata</taxon>
        <taxon>Gamasina</taxon>
        <taxon>Dermanyssoidea</taxon>
        <taxon>Laelapidae</taxon>
        <taxon>Tropilaelaps</taxon>
    </lineage>
</organism>
<reference evidence="2 3" key="1">
    <citation type="journal article" date="2017" name="Gigascience">
        <title>Draft genome of the honey bee ectoparasitic mite, Tropilaelaps mercedesae, is shaped by the parasitic life history.</title>
        <authorList>
            <person name="Dong X."/>
            <person name="Armstrong S.D."/>
            <person name="Xia D."/>
            <person name="Makepeace B.L."/>
            <person name="Darby A.C."/>
            <person name="Kadowaki T."/>
        </authorList>
    </citation>
    <scope>NUCLEOTIDE SEQUENCE [LARGE SCALE GENOMIC DNA]</scope>
    <source>
        <strain evidence="2">Wuxi-XJTLU</strain>
    </source>
</reference>
<feature type="region of interest" description="Disordered" evidence="1">
    <location>
        <begin position="1"/>
        <end position="20"/>
    </location>
</feature>
<gene>
    <name evidence="2" type="ORF">BIW11_04372</name>
</gene>
<evidence type="ECO:0000313" key="3">
    <source>
        <dbReference type="Proteomes" id="UP000192247"/>
    </source>
</evidence>
<keyword evidence="3" id="KW-1185">Reference proteome</keyword>